<proteinExistence type="predicted"/>
<reference evidence="1 2" key="1">
    <citation type="submission" date="2018-04" db="EMBL/GenBank/DDBJ databases">
        <title>WGS assembly of Panicum hallii var. hallii HAL2.</title>
        <authorList>
            <person name="Lovell J."/>
            <person name="Jenkins J."/>
            <person name="Lowry D."/>
            <person name="Mamidi S."/>
            <person name="Sreedasyam A."/>
            <person name="Weng X."/>
            <person name="Barry K."/>
            <person name="Bonette J."/>
            <person name="Campitelli B."/>
            <person name="Daum C."/>
            <person name="Gordon S."/>
            <person name="Gould B."/>
            <person name="Lipzen A."/>
            <person name="MacQueen A."/>
            <person name="Palacio-Mejia J."/>
            <person name="Plott C."/>
            <person name="Shakirov E."/>
            <person name="Shu S."/>
            <person name="Yoshinaga Y."/>
            <person name="Zane M."/>
            <person name="Rokhsar D."/>
            <person name="Grimwood J."/>
            <person name="Schmutz J."/>
            <person name="Juenger T."/>
        </authorList>
    </citation>
    <scope>NUCLEOTIDE SEQUENCE [LARGE SCALE GENOMIC DNA]</scope>
    <source>
        <strain evidence="2">cv. HAL2</strain>
    </source>
</reference>
<sequence length="75" mass="8304">MGSRPSLLSLSLSLSPSLSLTHTHSERRRQRSVWRGKAAVARPCRRGKSRRVADTEPLHMEVGCRLPAEEALGRG</sequence>
<evidence type="ECO:0000313" key="2">
    <source>
        <dbReference type="Proteomes" id="UP000244336"/>
    </source>
</evidence>
<keyword evidence="2" id="KW-1185">Reference proteome</keyword>
<dbReference type="AlphaFoldDB" id="A0A2T7D6I6"/>
<evidence type="ECO:0000313" key="1">
    <source>
        <dbReference type="EMBL" id="PUZ51189.1"/>
    </source>
</evidence>
<dbReference type="Proteomes" id="UP000244336">
    <property type="component" value="Chromosome 6"/>
</dbReference>
<accession>A0A2T7D6I6</accession>
<organism evidence="1 2">
    <name type="scientific">Panicum hallii var. hallii</name>
    <dbReference type="NCBI Taxonomy" id="1504633"/>
    <lineage>
        <taxon>Eukaryota</taxon>
        <taxon>Viridiplantae</taxon>
        <taxon>Streptophyta</taxon>
        <taxon>Embryophyta</taxon>
        <taxon>Tracheophyta</taxon>
        <taxon>Spermatophyta</taxon>
        <taxon>Magnoliopsida</taxon>
        <taxon>Liliopsida</taxon>
        <taxon>Poales</taxon>
        <taxon>Poaceae</taxon>
        <taxon>PACMAD clade</taxon>
        <taxon>Panicoideae</taxon>
        <taxon>Panicodae</taxon>
        <taxon>Paniceae</taxon>
        <taxon>Panicinae</taxon>
        <taxon>Panicum</taxon>
        <taxon>Panicum sect. Panicum</taxon>
    </lineage>
</organism>
<gene>
    <name evidence="1" type="ORF">GQ55_6G161400</name>
</gene>
<dbReference type="Gramene" id="PUZ51189">
    <property type="protein sequence ID" value="PUZ51189"/>
    <property type="gene ID" value="GQ55_6G161400"/>
</dbReference>
<protein>
    <submittedName>
        <fullName evidence="1">Uncharacterized protein</fullName>
    </submittedName>
</protein>
<dbReference type="EMBL" id="CM009754">
    <property type="protein sequence ID" value="PUZ51189.1"/>
    <property type="molecule type" value="Genomic_DNA"/>
</dbReference>
<name>A0A2T7D6I6_9POAL</name>